<evidence type="ECO:0000313" key="2">
    <source>
        <dbReference type="Proteomes" id="UP000234681"/>
    </source>
</evidence>
<proteinExistence type="predicted"/>
<gene>
    <name evidence="1" type="ORF">rCG_61752</name>
</gene>
<protein>
    <submittedName>
        <fullName evidence="1">RCG61752</fullName>
    </submittedName>
</protein>
<accession>A6HB89</accession>
<evidence type="ECO:0000313" key="1">
    <source>
        <dbReference type="EMBL" id="EDM03294.1"/>
    </source>
</evidence>
<sequence>MAFKEVCSLAAFIPCATKA</sequence>
<organism evidence="1 2">
    <name type="scientific">Rattus norvegicus</name>
    <name type="common">Rat</name>
    <dbReference type="NCBI Taxonomy" id="10116"/>
    <lineage>
        <taxon>Eukaryota</taxon>
        <taxon>Metazoa</taxon>
        <taxon>Chordata</taxon>
        <taxon>Craniata</taxon>
        <taxon>Vertebrata</taxon>
        <taxon>Euteleostomi</taxon>
        <taxon>Mammalia</taxon>
        <taxon>Eutheria</taxon>
        <taxon>Euarchontoglires</taxon>
        <taxon>Glires</taxon>
        <taxon>Rodentia</taxon>
        <taxon>Myomorpha</taxon>
        <taxon>Muroidea</taxon>
        <taxon>Muridae</taxon>
        <taxon>Murinae</taxon>
        <taxon>Rattus</taxon>
    </lineage>
</organism>
<dbReference type="EMBL" id="CH473947">
    <property type="protein sequence ID" value="EDM03294.1"/>
    <property type="molecule type" value="Genomic_DNA"/>
</dbReference>
<dbReference type="AlphaFoldDB" id="A6HB89"/>
<name>A6HB89_RAT</name>
<reference evidence="2" key="1">
    <citation type="submission" date="2005-09" db="EMBL/GenBank/DDBJ databases">
        <authorList>
            <person name="Mural R.J."/>
            <person name="Li P.W."/>
            <person name="Adams M.D."/>
            <person name="Amanatides P.G."/>
            <person name="Baden-Tillson H."/>
            <person name="Barnstead M."/>
            <person name="Chin S.H."/>
            <person name="Dew I."/>
            <person name="Evans C.A."/>
            <person name="Ferriera S."/>
            <person name="Flanigan M."/>
            <person name="Fosler C."/>
            <person name="Glodek A."/>
            <person name="Gu Z."/>
            <person name="Holt R.A."/>
            <person name="Jennings D."/>
            <person name="Kraft C.L."/>
            <person name="Lu F."/>
            <person name="Nguyen T."/>
            <person name="Nusskern D.R."/>
            <person name="Pfannkoch C.M."/>
            <person name="Sitter C."/>
            <person name="Sutton G.G."/>
            <person name="Venter J.C."/>
            <person name="Wang Z."/>
            <person name="Woodage T."/>
            <person name="Zheng X.H."/>
            <person name="Zhong F."/>
        </authorList>
    </citation>
    <scope>NUCLEOTIDE SEQUENCE [LARGE SCALE GENOMIC DNA]</scope>
    <source>
        <strain>BN</strain>
        <strain evidence="2">Sprague-Dawley</strain>
    </source>
</reference>
<dbReference type="Proteomes" id="UP000234681">
    <property type="component" value="Chromosome 6"/>
</dbReference>